<evidence type="ECO:0000256" key="6">
    <source>
        <dbReference type="SAM" id="MobiDB-lite"/>
    </source>
</evidence>
<evidence type="ECO:0000259" key="7">
    <source>
        <dbReference type="Pfam" id="PF03501"/>
    </source>
</evidence>
<dbReference type="Pfam" id="PF03501">
    <property type="entry name" value="S10_plectin"/>
    <property type="match status" value="1"/>
</dbReference>
<dbReference type="InterPro" id="IPR037447">
    <property type="entry name" value="Ribosomal_eS10"/>
</dbReference>
<keyword evidence="5" id="KW-0687">Ribonucleoprotein</keyword>
<comment type="similarity">
    <text evidence="2">Belongs to the eukaryotic ribosomal protein eS10 family.</text>
</comment>
<feature type="compositionally biased region" description="Basic and acidic residues" evidence="6">
    <location>
        <begin position="278"/>
        <end position="289"/>
    </location>
</feature>
<dbReference type="PANTHER" id="PTHR12146">
    <property type="entry name" value="40S RIBOSOMAL PROTEIN S10"/>
    <property type="match status" value="1"/>
</dbReference>
<dbReference type="PANTHER" id="PTHR12146:SF0">
    <property type="entry name" value="RIBOSOMAL PROTEIN S10"/>
    <property type="match status" value="1"/>
</dbReference>
<dbReference type="EMBL" id="FN653019">
    <property type="protein sequence ID" value="CBY22801.1"/>
    <property type="molecule type" value="Genomic_DNA"/>
</dbReference>
<evidence type="ECO:0000256" key="3">
    <source>
        <dbReference type="ARBA" id="ARBA00022490"/>
    </source>
</evidence>
<keyword evidence="3" id="KW-0963">Cytoplasm</keyword>
<dbReference type="GO" id="GO:0022627">
    <property type="term" value="C:cytosolic small ribosomal subunit"/>
    <property type="evidence" value="ECO:0007669"/>
    <property type="project" value="TreeGrafter"/>
</dbReference>
<evidence type="ECO:0000256" key="1">
    <source>
        <dbReference type="ARBA" id="ARBA00004496"/>
    </source>
</evidence>
<feature type="region of interest" description="Disordered" evidence="6">
    <location>
        <begin position="256"/>
        <end position="308"/>
    </location>
</feature>
<dbReference type="GO" id="GO:0002181">
    <property type="term" value="P:cytoplasmic translation"/>
    <property type="evidence" value="ECO:0007669"/>
    <property type="project" value="UniProtKB-ARBA"/>
</dbReference>
<dbReference type="GO" id="GO:0003735">
    <property type="term" value="F:structural constituent of ribosome"/>
    <property type="evidence" value="ECO:0007669"/>
    <property type="project" value="TreeGrafter"/>
</dbReference>
<organism evidence="8">
    <name type="scientific">Oikopleura dioica</name>
    <name type="common">Tunicate</name>
    <dbReference type="NCBI Taxonomy" id="34765"/>
    <lineage>
        <taxon>Eukaryota</taxon>
        <taxon>Metazoa</taxon>
        <taxon>Chordata</taxon>
        <taxon>Tunicata</taxon>
        <taxon>Appendicularia</taxon>
        <taxon>Copelata</taxon>
        <taxon>Oikopleuridae</taxon>
        <taxon>Oikopleura</taxon>
    </lineage>
</organism>
<evidence type="ECO:0000256" key="4">
    <source>
        <dbReference type="ARBA" id="ARBA00022980"/>
    </source>
</evidence>
<dbReference type="Proteomes" id="UP000001307">
    <property type="component" value="Unassembled WGS sequence"/>
</dbReference>
<dbReference type="OrthoDB" id="5211809at2759"/>
<dbReference type="AlphaFoldDB" id="E4WYN7"/>
<dbReference type="InParanoid" id="E4WYN7"/>
<keyword evidence="9" id="KW-1185">Reference proteome</keyword>
<keyword evidence="4" id="KW-0689">Ribosomal protein</keyword>
<gene>
    <name evidence="8" type="ORF">GSOID_T00013575001</name>
</gene>
<evidence type="ECO:0000313" key="8">
    <source>
        <dbReference type="EMBL" id="CBY22801.1"/>
    </source>
</evidence>
<protein>
    <recommendedName>
        <fullName evidence="7">Plectin/eS10 N-terminal domain-containing protein</fullName>
    </recommendedName>
</protein>
<dbReference type="GO" id="GO:0003723">
    <property type="term" value="F:RNA binding"/>
    <property type="evidence" value="ECO:0007669"/>
    <property type="project" value="TreeGrafter"/>
</dbReference>
<proteinExistence type="inferred from homology"/>
<reference evidence="8" key="1">
    <citation type="journal article" date="2010" name="Science">
        <title>Plasticity of animal genome architecture unmasked by rapid evolution of a pelagic tunicate.</title>
        <authorList>
            <person name="Denoeud F."/>
            <person name="Henriet S."/>
            <person name="Mungpakdee S."/>
            <person name="Aury J.M."/>
            <person name="Da Silva C."/>
            <person name="Brinkmann H."/>
            <person name="Mikhaleva J."/>
            <person name="Olsen L.C."/>
            <person name="Jubin C."/>
            <person name="Canestro C."/>
            <person name="Bouquet J.M."/>
            <person name="Danks G."/>
            <person name="Poulain J."/>
            <person name="Campsteijn C."/>
            <person name="Adamski M."/>
            <person name="Cross I."/>
            <person name="Yadetie F."/>
            <person name="Muffato M."/>
            <person name="Louis A."/>
            <person name="Butcher S."/>
            <person name="Tsagkogeorga G."/>
            <person name="Konrad A."/>
            <person name="Singh S."/>
            <person name="Jensen M.F."/>
            <person name="Cong E.H."/>
            <person name="Eikeseth-Otteraa H."/>
            <person name="Noel B."/>
            <person name="Anthouard V."/>
            <person name="Porcel B.M."/>
            <person name="Kachouri-Lafond R."/>
            <person name="Nishino A."/>
            <person name="Ugolini M."/>
            <person name="Chourrout P."/>
            <person name="Nishida H."/>
            <person name="Aasland R."/>
            <person name="Huzurbazar S."/>
            <person name="Westhof E."/>
            <person name="Delsuc F."/>
            <person name="Lehrach H."/>
            <person name="Reinhardt R."/>
            <person name="Weissenbach J."/>
            <person name="Roy S.W."/>
            <person name="Artiguenave F."/>
            <person name="Postlethwait J.H."/>
            <person name="Manak J.R."/>
            <person name="Thompson E.M."/>
            <person name="Jaillon O."/>
            <person name="Du Pasquier L."/>
            <person name="Boudinot P."/>
            <person name="Liberles D.A."/>
            <person name="Volff J.N."/>
            <person name="Philippe H."/>
            <person name="Lenhard B."/>
            <person name="Roest Crollius H."/>
            <person name="Wincker P."/>
            <person name="Chourrout D."/>
        </authorList>
    </citation>
    <scope>NUCLEOTIDE SEQUENCE [LARGE SCALE GENOMIC DNA]</scope>
</reference>
<name>E4WYN7_OIKDI</name>
<dbReference type="InterPro" id="IPR005326">
    <property type="entry name" value="Plectin_eS10_N"/>
</dbReference>
<dbReference type="InterPro" id="IPR036388">
    <property type="entry name" value="WH-like_DNA-bd_sf"/>
</dbReference>
<evidence type="ECO:0000256" key="5">
    <source>
        <dbReference type="ARBA" id="ARBA00023274"/>
    </source>
</evidence>
<evidence type="ECO:0000256" key="2">
    <source>
        <dbReference type="ARBA" id="ARBA00007278"/>
    </source>
</evidence>
<comment type="subcellular location">
    <subcellularLocation>
        <location evidence="1">Cytoplasm</location>
    </subcellularLocation>
</comment>
<accession>E4WYN7</accession>
<evidence type="ECO:0000313" key="9">
    <source>
        <dbReference type="Proteomes" id="UP000001307"/>
    </source>
</evidence>
<sequence>MASFYEILETIDTSDAIGERIKHKLEDIATLDWDAKGALALTNSASNIVYIKRLFHEIGTRLSTRDTSHYPEVESKCNELILIANYRLQQEQPVIDLLEDLEEISKKIAVLQEDIDRYDAFLNLTEVKEIIEKFNLKRETYGACVSENGLQKHSAAMFMDRKVRDKIYTTLFQDGVMVAEKICKRNAGRMHNDVKDVPNLNVIKACQSLTSRGYLKQQFAWRHFYWVLTNEGVEYLREYLNLPAEIVPQTMKKAPKIVNDRPRGGGRVGLPTQAYSQDNRDAYRREKDANVGAGEGNFSFRGAGRGKQ</sequence>
<dbReference type="Gene3D" id="1.10.10.10">
    <property type="entry name" value="Winged helix-like DNA-binding domain superfamily/Winged helix DNA-binding domain"/>
    <property type="match status" value="1"/>
</dbReference>
<dbReference type="FunFam" id="1.10.10.10:FF:000025">
    <property type="entry name" value="40S ribosomal protein S10"/>
    <property type="match status" value="1"/>
</dbReference>
<feature type="domain" description="Plectin/eS10 N-terminal" evidence="7">
    <location>
        <begin position="159"/>
        <end position="254"/>
    </location>
</feature>